<feature type="binding site" evidence="5">
    <location>
        <position position="45"/>
    </location>
    <ligand>
        <name>substrate</name>
    </ligand>
</feature>
<sequence>MRILADENIPLVDAFFGGFGDIRRMPGRAIERSAVAGCDVLLVRSVTQVDRELLQGSAVRFIGTCTIGTDHLDLDYLAQSGIAWASAPGCNARGVVDYVLGSLLTLAEQEDIELASRTYGVVGAGQVGGRLVEVLRTLGWNLLVCDPPRQASEVAGDFVTLERILDECDVISVHTPLTSQGDNPTFHLFDAKTLARLRPGAWLINASRGAVVDNHALCDLLLQRSDLGVVLDVWEGEPEVDTDLAGLCRIATPHIAGYSLDGKLRGTGQIYQAFCAYLGVAPVVNLAALMPAPALSSLSFSKNTTAQELLAILCRAVYDPRRDDADFRRVLAGDATDRKAGFDALRKHYPVRRETDGLRVMLEDADPALTTVVRALGATLC</sequence>
<dbReference type="EC" id="1.1.1.290" evidence="5"/>
<proteinExistence type="inferred from homology"/>
<dbReference type="NCBIfam" id="NF001309">
    <property type="entry name" value="PRK00257.1"/>
    <property type="match status" value="1"/>
</dbReference>
<dbReference type="Proteomes" id="UP000549250">
    <property type="component" value="Unassembled WGS sequence"/>
</dbReference>
<feature type="domain" description="D-isomer specific 2-hydroxyacid dehydrogenase catalytic" evidence="6">
    <location>
        <begin position="33"/>
        <end position="278"/>
    </location>
</feature>
<dbReference type="GO" id="GO:0046983">
    <property type="term" value="F:protein dimerization activity"/>
    <property type="evidence" value="ECO:0007669"/>
    <property type="project" value="InterPro"/>
</dbReference>
<feature type="binding site" evidence="5">
    <location>
        <begin position="206"/>
        <end position="208"/>
    </location>
    <ligand>
        <name>NAD(+)</name>
        <dbReference type="ChEBI" id="CHEBI:57540"/>
    </ligand>
</feature>
<comment type="function">
    <text evidence="5">Catalyzes the oxidation of erythronate-4-phosphate to 3-hydroxy-2-oxo-4-phosphonooxybutanoate.</text>
</comment>
<feature type="domain" description="Erythronate-4-phosphate dehydrogenase dimerisation" evidence="8">
    <location>
        <begin position="289"/>
        <end position="377"/>
    </location>
</feature>
<comment type="pathway">
    <text evidence="5">Cofactor biosynthesis; pyridoxine 5'-phosphate biosynthesis; pyridoxine 5'-phosphate from D-erythrose 4-phosphate: step 2/5.</text>
</comment>
<dbReference type="PANTHER" id="PTHR42938">
    <property type="entry name" value="FORMATE DEHYDROGENASE 1"/>
    <property type="match status" value="1"/>
</dbReference>
<dbReference type="Gene3D" id="3.30.1370.170">
    <property type="match status" value="1"/>
</dbReference>
<dbReference type="HAMAP" id="MF_01825">
    <property type="entry name" value="PdxB"/>
    <property type="match status" value="1"/>
</dbReference>
<keyword evidence="4 5" id="KW-0664">Pyridoxine biosynthesis</keyword>
<dbReference type="GO" id="GO:0033711">
    <property type="term" value="F:4-phosphoerythronate dehydrogenase activity"/>
    <property type="evidence" value="ECO:0007669"/>
    <property type="project" value="UniProtKB-EC"/>
</dbReference>
<keyword evidence="1 5" id="KW-0963">Cytoplasm</keyword>
<evidence type="ECO:0000256" key="2">
    <source>
        <dbReference type="ARBA" id="ARBA00023002"/>
    </source>
</evidence>
<feature type="binding site" evidence="5">
    <location>
        <position position="66"/>
    </location>
    <ligand>
        <name>substrate</name>
    </ligand>
</feature>
<dbReference type="SUPFAM" id="SSF51735">
    <property type="entry name" value="NAD(P)-binding Rossmann-fold domains"/>
    <property type="match status" value="1"/>
</dbReference>
<evidence type="ECO:0000256" key="1">
    <source>
        <dbReference type="ARBA" id="ARBA00022490"/>
    </source>
</evidence>
<comment type="subunit">
    <text evidence="5">Homodimer.</text>
</comment>
<evidence type="ECO:0000313" key="9">
    <source>
        <dbReference type="EMBL" id="MBB3103638.1"/>
    </source>
</evidence>
<comment type="catalytic activity">
    <reaction evidence="5">
        <text>4-phospho-D-erythronate + NAD(+) = (R)-3-hydroxy-2-oxo-4-phosphooxybutanoate + NADH + H(+)</text>
        <dbReference type="Rhea" id="RHEA:18829"/>
        <dbReference type="ChEBI" id="CHEBI:15378"/>
        <dbReference type="ChEBI" id="CHEBI:57540"/>
        <dbReference type="ChEBI" id="CHEBI:57945"/>
        <dbReference type="ChEBI" id="CHEBI:58538"/>
        <dbReference type="ChEBI" id="CHEBI:58766"/>
        <dbReference type="EC" id="1.1.1.290"/>
    </reaction>
</comment>
<evidence type="ECO:0000259" key="7">
    <source>
        <dbReference type="Pfam" id="PF02826"/>
    </source>
</evidence>
<dbReference type="GO" id="GO:0036001">
    <property type="term" value="P:'de novo' pyridoxal 5'-phosphate biosynthetic process"/>
    <property type="evidence" value="ECO:0007669"/>
    <property type="project" value="TreeGrafter"/>
</dbReference>
<dbReference type="AlphaFoldDB" id="A0A839T3G2"/>
<protein>
    <recommendedName>
        <fullName evidence="5">Erythronate-4-phosphate dehydrogenase</fullName>
        <ecNumber evidence="5">1.1.1.290</ecNumber>
    </recommendedName>
</protein>
<dbReference type="UniPathway" id="UPA00244">
    <property type="reaction ID" value="UER00310"/>
</dbReference>
<dbReference type="InterPro" id="IPR020921">
    <property type="entry name" value="Erythronate-4-P_DHase"/>
</dbReference>
<dbReference type="GO" id="GO:0005829">
    <property type="term" value="C:cytosol"/>
    <property type="evidence" value="ECO:0007669"/>
    <property type="project" value="TreeGrafter"/>
</dbReference>
<feature type="domain" description="D-isomer specific 2-hydroxyacid dehydrogenase NAD-binding" evidence="7">
    <location>
        <begin position="112"/>
        <end position="256"/>
    </location>
</feature>
<comment type="subcellular location">
    <subcellularLocation>
        <location evidence="5">Cytoplasm</location>
    </subcellularLocation>
</comment>
<comment type="caution">
    <text evidence="9">The sequence shown here is derived from an EMBL/GenBank/DDBJ whole genome shotgun (WGS) entry which is preliminary data.</text>
</comment>
<feature type="binding site" evidence="5">
    <location>
        <position position="175"/>
    </location>
    <ligand>
        <name>NAD(+)</name>
        <dbReference type="ChEBI" id="CHEBI:57540"/>
    </ligand>
</feature>
<organism evidence="9 10">
    <name type="scientific">Azomonas macrocytogenes</name>
    <name type="common">Azotobacter macrocytogenes</name>
    <dbReference type="NCBI Taxonomy" id="69962"/>
    <lineage>
        <taxon>Bacteria</taxon>
        <taxon>Pseudomonadati</taxon>
        <taxon>Pseudomonadota</taxon>
        <taxon>Gammaproteobacteria</taxon>
        <taxon>Pseudomonadales</taxon>
        <taxon>Pseudomonadaceae</taxon>
        <taxon>Azomonas</taxon>
    </lineage>
</organism>
<keyword evidence="10" id="KW-1185">Reference proteome</keyword>
<dbReference type="InterPro" id="IPR036291">
    <property type="entry name" value="NAD(P)-bd_dom_sf"/>
</dbReference>
<evidence type="ECO:0000259" key="6">
    <source>
        <dbReference type="Pfam" id="PF00389"/>
    </source>
</evidence>
<dbReference type="InterPro" id="IPR006139">
    <property type="entry name" value="D-isomer_2_OHA_DH_cat_dom"/>
</dbReference>
<feature type="active site" evidence="5">
    <location>
        <position position="237"/>
    </location>
</feature>
<feature type="active site" description="Proton donor" evidence="5">
    <location>
        <position position="254"/>
    </location>
</feature>
<feature type="active site" evidence="5">
    <location>
        <position position="208"/>
    </location>
</feature>
<dbReference type="PROSITE" id="PS00671">
    <property type="entry name" value="D_2_HYDROXYACID_DH_3"/>
    <property type="match status" value="1"/>
</dbReference>
<keyword evidence="3 5" id="KW-0520">NAD</keyword>
<accession>A0A839T3G2</accession>
<dbReference type="GO" id="GO:0051287">
    <property type="term" value="F:NAD binding"/>
    <property type="evidence" value="ECO:0007669"/>
    <property type="project" value="InterPro"/>
</dbReference>
<evidence type="ECO:0000256" key="4">
    <source>
        <dbReference type="ARBA" id="ARBA00023096"/>
    </source>
</evidence>
<evidence type="ECO:0000313" key="10">
    <source>
        <dbReference type="Proteomes" id="UP000549250"/>
    </source>
</evidence>
<gene>
    <name evidence="5" type="primary">pdxB</name>
    <name evidence="9" type="ORF">FHR87_002034</name>
</gene>
<feature type="binding site" evidence="5">
    <location>
        <position position="146"/>
    </location>
    <ligand>
        <name>NAD(+)</name>
        <dbReference type="ChEBI" id="CHEBI:57540"/>
    </ligand>
</feature>
<dbReference type="Gene3D" id="3.40.50.720">
    <property type="entry name" value="NAD(P)-binding Rossmann-like Domain"/>
    <property type="match status" value="2"/>
</dbReference>
<reference evidence="9 10" key="1">
    <citation type="submission" date="2020-08" db="EMBL/GenBank/DDBJ databases">
        <title>Genomic Encyclopedia of Type Strains, Phase III (KMG-III): the genomes of soil and plant-associated and newly described type strains.</title>
        <authorList>
            <person name="Whitman W."/>
        </authorList>
    </citation>
    <scope>NUCLEOTIDE SEQUENCE [LARGE SCALE GENOMIC DNA]</scope>
    <source>
        <strain evidence="9 10">CECT 4462</strain>
    </source>
</reference>
<dbReference type="CDD" id="cd12158">
    <property type="entry name" value="ErythrP_dh"/>
    <property type="match status" value="1"/>
</dbReference>
<evidence type="ECO:0000256" key="3">
    <source>
        <dbReference type="ARBA" id="ARBA00023027"/>
    </source>
</evidence>
<feature type="binding site" evidence="5">
    <location>
        <begin position="126"/>
        <end position="127"/>
    </location>
    <ligand>
        <name>NAD(+)</name>
        <dbReference type="ChEBI" id="CHEBI:57540"/>
    </ligand>
</feature>
<dbReference type="InterPro" id="IPR006140">
    <property type="entry name" value="D-isomer_DH_NAD-bd"/>
</dbReference>
<keyword evidence="2 5" id="KW-0560">Oxidoreductase</keyword>
<dbReference type="GO" id="GO:0008615">
    <property type="term" value="P:pyridoxine biosynthetic process"/>
    <property type="evidence" value="ECO:0007669"/>
    <property type="project" value="UniProtKB-UniRule"/>
</dbReference>
<evidence type="ECO:0000256" key="5">
    <source>
        <dbReference type="HAMAP-Rule" id="MF_01825"/>
    </source>
</evidence>
<dbReference type="Pfam" id="PF00389">
    <property type="entry name" value="2-Hacid_dh"/>
    <property type="match status" value="1"/>
</dbReference>
<evidence type="ECO:0000259" key="8">
    <source>
        <dbReference type="Pfam" id="PF11890"/>
    </source>
</evidence>
<dbReference type="InterPro" id="IPR038251">
    <property type="entry name" value="PdxB_dimer_sf"/>
</dbReference>
<comment type="similarity">
    <text evidence="5">Belongs to the D-isomer specific 2-hydroxyacid dehydrogenase family. PdxB subfamily.</text>
</comment>
<dbReference type="InterPro" id="IPR024531">
    <property type="entry name" value="Erythronate-4-P_DHase_dimer"/>
</dbReference>
<feature type="binding site" evidence="5">
    <location>
        <position position="232"/>
    </location>
    <ligand>
        <name>NAD(+)</name>
        <dbReference type="ChEBI" id="CHEBI:57540"/>
    </ligand>
</feature>
<feature type="binding site" evidence="5">
    <location>
        <position position="257"/>
    </location>
    <ligand>
        <name>NAD(+)</name>
        <dbReference type="ChEBI" id="CHEBI:57540"/>
    </ligand>
</feature>
<dbReference type="InterPro" id="IPR029753">
    <property type="entry name" value="D-isomer_DH_CS"/>
</dbReference>
<dbReference type="Pfam" id="PF11890">
    <property type="entry name" value="DUF3410"/>
    <property type="match status" value="1"/>
</dbReference>
<dbReference type="PANTHER" id="PTHR42938:SF9">
    <property type="entry name" value="FORMATE DEHYDROGENASE 1"/>
    <property type="match status" value="1"/>
</dbReference>
<feature type="binding site" evidence="5">
    <location>
        <position position="258"/>
    </location>
    <ligand>
        <name>substrate</name>
    </ligand>
</feature>
<name>A0A839T3G2_AZOMA</name>
<dbReference type="EMBL" id="JACHXI010000008">
    <property type="protein sequence ID" value="MBB3103638.1"/>
    <property type="molecule type" value="Genomic_DNA"/>
</dbReference>
<dbReference type="RefSeq" id="WP_183166562.1">
    <property type="nucleotide sequence ID" value="NZ_JACHXI010000008.1"/>
</dbReference>
<dbReference type="Pfam" id="PF02826">
    <property type="entry name" value="2-Hacid_dh_C"/>
    <property type="match status" value="1"/>
</dbReference>
<dbReference type="SUPFAM" id="SSF52283">
    <property type="entry name" value="Formate/glycerate dehydrogenase catalytic domain-like"/>
    <property type="match status" value="1"/>
</dbReference>